<dbReference type="Proteomes" id="UP001515480">
    <property type="component" value="Unassembled WGS sequence"/>
</dbReference>
<proteinExistence type="predicted"/>
<dbReference type="EMBL" id="JBGBPQ010000030">
    <property type="protein sequence ID" value="KAL1495981.1"/>
    <property type="molecule type" value="Genomic_DNA"/>
</dbReference>
<protein>
    <submittedName>
        <fullName evidence="1">Uncharacterized protein</fullName>
    </submittedName>
</protein>
<name>A0AB34IDU7_PRYPA</name>
<organism evidence="1 2">
    <name type="scientific">Prymnesium parvum</name>
    <name type="common">Toxic golden alga</name>
    <dbReference type="NCBI Taxonomy" id="97485"/>
    <lineage>
        <taxon>Eukaryota</taxon>
        <taxon>Haptista</taxon>
        <taxon>Haptophyta</taxon>
        <taxon>Prymnesiophyceae</taxon>
        <taxon>Prymnesiales</taxon>
        <taxon>Prymnesiaceae</taxon>
        <taxon>Prymnesium</taxon>
    </lineage>
</organism>
<gene>
    <name evidence="1" type="ORF">AB1Y20_014621</name>
</gene>
<keyword evidence="2" id="KW-1185">Reference proteome</keyword>
<accession>A0AB34IDU7</accession>
<dbReference type="AlphaFoldDB" id="A0AB34IDU7"/>
<evidence type="ECO:0000313" key="2">
    <source>
        <dbReference type="Proteomes" id="UP001515480"/>
    </source>
</evidence>
<sequence length="269" mass="28344">MVLSVPPPLEGVELGARRGLEQALAAWQGQAWGAAQRLRAKARPAPDHPRWMGTVTQLSVAIGGSVVMGSADDEPAIIPLATTATPTTKSSPAGPLVRLEGPPSKTGRYALLSVIIGSSEGIWPAAITVGDRGGKDAHSMRVSGGRPVALQVVASSKSRISFQLVDAATKAVLSASQSAEELALEVESGAVPKPWAEFLEGCLWGLPAATPAQEDANDCVANGPHMRELAQLWDIASLSQEQIPRLAVLYCLFMEPTPYTRYGGLLIYY</sequence>
<comment type="caution">
    <text evidence="1">The sequence shown here is derived from an EMBL/GenBank/DDBJ whole genome shotgun (WGS) entry which is preliminary data.</text>
</comment>
<reference evidence="1 2" key="1">
    <citation type="journal article" date="2024" name="Science">
        <title>Giant polyketide synthase enzymes in the biosynthesis of giant marine polyether toxins.</title>
        <authorList>
            <person name="Fallon T.R."/>
            <person name="Shende V.V."/>
            <person name="Wierzbicki I.H."/>
            <person name="Pendleton A.L."/>
            <person name="Watervoot N.F."/>
            <person name="Auber R.P."/>
            <person name="Gonzalez D.J."/>
            <person name="Wisecaver J.H."/>
            <person name="Moore B.S."/>
        </authorList>
    </citation>
    <scope>NUCLEOTIDE SEQUENCE [LARGE SCALE GENOMIC DNA]</scope>
    <source>
        <strain evidence="1 2">12B1</strain>
    </source>
</reference>
<evidence type="ECO:0000313" key="1">
    <source>
        <dbReference type="EMBL" id="KAL1495981.1"/>
    </source>
</evidence>